<keyword evidence="2" id="KW-1185">Reference proteome</keyword>
<dbReference type="PANTHER" id="PTHR30528">
    <property type="entry name" value="CYTOPLASMIC PROTEIN"/>
    <property type="match status" value="1"/>
</dbReference>
<dbReference type="Proteomes" id="UP000632063">
    <property type="component" value="Unassembled WGS sequence"/>
</dbReference>
<reference evidence="2" key="1">
    <citation type="submission" date="2020-09" db="EMBL/GenBank/DDBJ databases">
        <title>The genome sequence of strain Labrenzia suaedae 4C16A.</title>
        <authorList>
            <person name="Liu Y."/>
        </authorList>
    </citation>
    <scope>NUCLEOTIDE SEQUENCE [LARGE SCALE GENOMIC DNA]</scope>
    <source>
        <strain evidence="2">4C16A</strain>
    </source>
</reference>
<dbReference type="PANTHER" id="PTHR30528:SF0">
    <property type="entry name" value="CYTOPLASMIC PROTEIN"/>
    <property type="match status" value="1"/>
</dbReference>
<protein>
    <submittedName>
        <fullName evidence="1">YcaQ family DNA glycosylase</fullName>
    </submittedName>
</protein>
<proteinExistence type="predicted"/>
<evidence type="ECO:0000313" key="2">
    <source>
        <dbReference type="Proteomes" id="UP000632063"/>
    </source>
</evidence>
<comment type="caution">
    <text evidence="1">The sequence shown here is derived from an EMBL/GenBank/DDBJ whole genome shotgun (WGS) entry which is preliminary data.</text>
</comment>
<gene>
    <name evidence="1" type="ORF">IG616_14915</name>
</gene>
<organism evidence="1 2">
    <name type="scientific">Roseibium litorale</name>
    <dbReference type="NCBI Taxonomy" id="2803841"/>
    <lineage>
        <taxon>Bacteria</taxon>
        <taxon>Pseudomonadati</taxon>
        <taxon>Pseudomonadota</taxon>
        <taxon>Alphaproteobacteria</taxon>
        <taxon>Hyphomicrobiales</taxon>
        <taxon>Stappiaceae</taxon>
        <taxon>Roseibium</taxon>
    </lineage>
</organism>
<evidence type="ECO:0000313" key="1">
    <source>
        <dbReference type="EMBL" id="MBD8892831.1"/>
    </source>
</evidence>
<name>A0ABR9CPS3_9HYPH</name>
<dbReference type="Pfam" id="PF06224">
    <property type="entry name" value="AlkZ-like"/>
    <property type="match status" value="1"/>
</dbReference>
<reference evidence="1 2" key="2">
    <citation type="journal article" date="2021" name="Int. J. Syst. Evol. Microbiol.">
        <title>Roseibium litorale sp. nov., isolated from a tidal flat sediment and proposal for the reclassification of Labrenzia polysiphoniae as Roseibium polysiphoniae comb. nov.</title>
        <authorList>
            <person name="Liu Y."/>
            <person name="Pei T."/>
            <person name="Du J."/>
            <person name="Chao M."/>
            <person name="Deng M.R."/>
            <person name="Zhu H."/>
        </authorList>
    </citation>
    <scope>NUCLEOTIDE SEQUENCE [LARGE SCALE GENOMIC DNA]</scope>
    <source>
        <strain evidence="1 2">4C16A</strain>
    </source>
</reference>
<accession>A0ABR9CPS3</accession>
<dbReference type="InterPro" id="IPR009351">
    <property type="entry name" value="AlkZ-like"/>
</dbReference>
<dbReference type="EMBL" id="JACYXI010000009">
    <property type="protein sequence ID" value="MBD8892831.1"/>
    <property type="molecule type" value="Genomic_DNA"/>
</dbReference>
<sequence>MPTPSLPLLSNLLARRLFMERHGLQQPMSGSGKGDDLKGVIDHLGFVQVDSVNTVARAHHMILASRRQSYRPKHLKQLLEKDRRLFEHWTHDASVIPMEFYPHWKLKFARDGERLRTRWSDWQRHEFLHKLDEVLDQIARNGPVSSGDIGQDEVRTNGGWWDWHPSKTALEYLWRTGALAVSARNGFQKVYDLTERVIPEAHSKASADTEETIDWACREALTRLGFGTSGELAAFFGLITPQEARDWCERQKQTGEIEEVLIEGSDGKPPRKAFAFPDLPERALLLEPSPGKVRILSPFDPMLRDRKRAERLFNFFYRIEIFVPEPQRTYGYYVFPVMEGERLIGRIDMKALRSEGQLQITGYWPEPGIRLTSARQKKLESELQRMARFCETGAVTFAENWQKAVD</sequence>